<evidence type="ECO:0000313" key="4">
    <source>
        <dbReference type="Proteomes" id="UP000253941"/>
    </source>
</evidence>
<feature type="chain" id="PRO_5016852102" evidence="1">
    <location>
        <begin position="34"/>
        <end position="402"/>
    </location>
</feature>
<dbReference type="InterPro" id="IPR011042">
    <property type="entry name" value="6-blade_b-propeller_TolB-like"/>
</dbReference>
<dbReference type="AlphaFoldDB" id="A0A369TEV3"/>
<dbReference type="SUPFAM" id="SSF50952">
    <property type="entry name" value="Soluble quinoprotein glucose dehydrogenase"/>
    <property type="match status" value="1"/>
</dbReference>
<proteinExistence type="predicted"/>
<accession>A0A369TEV3</accession>
<name>A0A369TEV3_9PROT</name>
<dbReference type="InterPro" id="IPR012938">
    <property type="entry name" value="Glc/Sorbosone_DH"/>
</dbReference>
<evidence type="ECO:0000256" key="1">
    <source>
        <dbReference type="SAM" id="SignalP"/>
    </source>
</evidence>
<dbReference type="EMBL" id="QPMH01000003">
    <property type="protein sequence ID" value="RDD63104.1"/>
    <property type="molecule type" value="Genomic_DNA"/>
</dbReference>
<dbReference type="InterPro" id="IPR011041">
    <property type="entry name" value="Quinoprot_gluc/sorb_DH_b-prop"/>
</dbReference>
<dbReference type="PANTHER" id="PTHR19328">
    <property type="entry name" value="HEDGEHOG-INTERACTING PROTEIN"/>
    <property type="match status" value="1"/>
</dbReference>
<evidence type="ECO:0000313" key="3">
    <source>
        <dbReference type="EMBL" id="RDD63104.1"/>
    </source>
</evidence>
<dbReference type="Pfam" id="PF07995">
    <property type="entry name" value="GSDH"/>
    <property type="match status" value="1"/>
</dbReference>
<feature type="domain" description="Glucose/Sorbosone dehydrogenase" evidence="2">
    <location>
        <begin position="65"/>
        <end position="395"/>
    </location>
</feature>
<gene>
    <name evidence="3" type="ORF">DRB17_04860</name>
</gene>
<keyword evidence="1" id="KW-0732">Signal</keyword>
<dbReference type="Proteomes" id="UP000253941">
    <property type="component" value="Unassembled WGS sequence"/>
</dbReference>
<evidence type="ECO:0000259" key="2">
    <source>
        <dbReference type="Pfam" id="PF07995"/>
    </source>
</evidence>
<comment type="caution">
    <text evidence="3">The sequence shown here is derived from an EMBL/GenBank/DDBJ whole genome shotgun (WGS) entry which is preliminary data.</text>
</comment>
<dbReference type="Gene3D" id="2.120.10.30">
    <property type="entry name" value="TolB, C-terminal domain"/>
    <property type="match status" value="1"/>
</dbReference>
<sequence length="402" mass="43543">MPRHARCKGRMTLKPLTLAATVLALLAFSQVPAACAQTPEDSPVTLDRVFPELKFERPVALIQSPTADATWYVVEQRGVVWRVEASRGKTDKTVFADIRGRVEDGPNEAGLLGMAFHPNFARNGEVFLSYTTDAPGLTSRIARYRSPDAGTTLDVGGEEVLLELEQPFGNHNGGHIAFGPDGYLYAGFGDGGAGGDPHGNGQDPMTLLGTILRLDIDDGNGESYGIPPDNPFAGKSGGRPEIHAWGLRNPWRFAFDPETGALWAADVGQNQWEEVDVIRRAGNYGWNIREGAHCYRAGDCATDGLIDPVAEYSHRDGCSITGGHVYRGKTVPALDGHYVYGDYCSGRIWAMPAGTPDRPGAPRLILDTDLAISSFAQDREGEVYVIDHDDGAIYRLAMREPS</sequence>
<organism evidence="3 4">
    <name type="scientific">Ferruginivarius sediminum</name>
    <dbReference type="NCBI Taxonomy" id="2661937"/>
    <lineage>
        <taxon>Bacteria</taxon>
        <taxon>Pseudomonadati</taxon>
        <taxon>Pseudomonadota</taxon>
        <taxon>Alphaproteobacteria</taxon>
        <taxon>Rhodospirillales</taxon>
        <taxon>Rhodospirillaceae</taxon>
        <taxon>Ferruginivarius</taxon>
    </lineage>
</organism>
<dbReference type="PANTHER" id="PTHR19328:SF75">
    <property type="entry name" value="ALDOSE SUGAR DEHYDROGENASE YLII"/>
    <property type="match status" value="1"/>
</dbReference>
<protein>
    <submittedName>
        <fullName evidence="3">Glucose sorbosone dehydrogenase</fullName>
    </submittedName>
</protein>
<feature type="signal peptide" evidence="1">
    <location>
        <begin position="1"/>
        <end position="33"/>
    </location>
</feature>
<reference evidence="3 4" key="1">
    <citation type="submission" date="2018-07" db="EMBL/GenBank/DDBJ databases">
        <title>Venubactetium sediminum gen. nov., sp. nov., isolated from a marine solar saltern.</title>
        <authorList>
            <person name="Wang S."/>
        </authorList>
    </citation>
    <scope>NUCLEOTIDE SEQUENCE [LARGE SCALE GENOMIC DNA]</scope>
    <source>
        <strain evidence="3 4">WD2A32</strain>
    </source>
</reference>
<keyword evidence="4" id="KW-1185">Reference proteome</keyword>